<evidence type="ECO:0000259" key="2">
    <source>
        <dbReference type="Pfam" id="PF09699"/>
    </source>
</evidence>
<dbReference type="InterPro" id="IPR010177">
    <property type="entry name" value="Paired_CXXCH_1"/>
</dbReference>
<keyword evidence="1" id="KW-0732">Signal</keyword>
<dbReference type="EMBL" id="VLLN01000018">
    <property type="protein sequence ID" value="TWJ18005.1"/>
    <property type="molecule type" value="Genomic_DNA"/>
</dbReference>
<comment type="caution">
    <text evidence="3">The sequence shown here is derived from an EMBL/GenBank/DDBJ whole genome shotgun (WGS) entry which is preliminary data.</text>
</comment>
<feature type="chain" id="PRO_5021726085" evidence="1">
    <location>
        <begin position="33"/>
        <end position="192"/>
    </location>
</feature>
<evidence type="ECO:0000256" key="1">
    <source>
        <dbReference type="SAM" id="SignalP"/>
    </source>
</evidence>
<gene>
    <name evidence="3" type="ORF">JN12_02766</name>
</gene>
<keyword evidence="4" id="KW-1185">Reference proteome</keyword>
<accession>A0A562VJG7</accession>
<dbReference type="Proteomes" id="UP000319449">
    <property type="component" value="Unassembled WGS sequence"/>
</dbReference>
<feature type="signal peptide" evidence="1">
    <location>
        <begin position="1"/>
        <end position="32"/>
    </location>
</feature>
<evidence type="ECO:0000313" key="4">
    <source>
        <dbReference type="Proteomes" id="UP000319449"/>
    </source>
</evidence>
<feature type="domain" description="Doubled CXXCH motif" evidence="2">
    <location>
        <begin position="161"/>
        <end position="190"/>
    </location>
</feature>
<reference evidence="3 4" key="1">
    <citation type="submission" date="2019-07" db="EMBL/GenBank/DDBJ databases">
        <title>Genomic Encyclopedia of Archaeal and Bacterial Type Strains, Phase II (KMG-II): from individual species to whole genera.</title>
        <authorList>
            <person name="Goeker M."/>
        </authorList>
    </citation>
    <scope>NUCLEOTIDE SEQUENCE [LARGE SCALE GENOMIC DNA]</scope>
    <source>
        <strain evidence="3 4">ATCC BAA-1139</strain>
    </source>
</reference>
<proteinExistence type="predicted"/>
<name>A0A562VJG7_9BACT</name>
<sequence length="192" mass="20967">MTITSAFQAAGRFTAAILCTLTCLTEISTAHADDGRCTYSTQLALPGQRDIYSAQIKRIKDAAISAYDEMGSESIAFMYKGERIELDPISFDCITCHDGISATLHDIRFKNDTGRTNNIQMVMGPHPIGMHYGSASYAKPGSLRDQVSLNNDMVLVNGRVGCLSCHNPLNPEQKHLIVGLDQSQLCLACHVR</sequence>
<organism evidence="3 4">
    <name type="scientific">Geobacter argillaceus</name>
    <dbReference type="NCBI Taxonomy" id="345631"/>
    <lineage>
        <taxon>Bacteria</taxon>
        <taxon>Pseudomonadati</taxon>
        <taxon>Thermodesulfobacteriota</taxon>
        <taxon>Desulfuromonadia</taxon>
        <taxon>Geobacterales</taxon>
        <taxon>Geobacteraceae</taxon>
        <taxon>Geobacter</taxon>
    </lineage>
</organism>
<dbReference type="AlphaFoldDB" id="A0A562VJG7"/>
<protein>
    <submittedName>
        <fullName evidence="3">Putative CXXCH cytochrome family protein</fullName>
    </submittedName>
</protein>
<dbReference type="RefSeq" id="WP_170241927.1">
    <property type="nucleotide sequence ID" value="NZ_VLLN01000018.1"/>
</dbReference>
<evidence type="ECO:0000313" key="3">
    <source>
        <dbReference type="EMBL" id="TWJ18005.1"/>
    </source>
</evidence>
<dbReference type="InterPro" id="IPR036280">
    <property type="entry name" value="Multihaem_cyt_sf"/>
</dbReference>
<dbReference type="Pfam" id="PF09699">
    <property type="entry name" value="Paired_CXXCH_1"/>
    <property type="match status" value="1"/>
</dbReference>
<dbReference type="SUPFAM" id="SSF48695">
    <property type="entry name" value="Multiheme cytochromes"/>
    <property type="match status" value="1"/>
</dbReference>